<evidence type="ECO:0000313" key="2">
    <source>
        <dbReference type="Proteomes" id="UP000012073"/>
    </source>
</evidence>
<accession>R7Q4I9</accession>
<evidence type="ECO:0000313" key="1">
    <source>
        <dbReference type="EMBL" id="CDF33437.1"/>
    </source>
</evidence>
<sequence>MPQNPLIQDQWLDRELTLLIDSGCGRIKRKGRLDHNVKWSRYGIAPVDVARRWTESRKVSLCSCDRIIGIGGDALRASPPVWSKSYCTRKTGTRVHEQFRRRELPR</sequence>
<protein>
    <submittedName>
        <fullName evidence="1">Uncharacterized protein</fullName>
    </submittedName>
</protein>
<dbReference type="Gramene" id="CDF33437">
    <property type="protein sequence ID" value="CDF33437"/>
    <property type="gene ID" value="CHC_T00002290001"/>
</dbReference>
<gene>
    <name evidence="1" type="ORF">CHC_T00002290001</name>
</gene>
<name>R7Q4I9_CHOCR</name>
<organism evidence="1 2">
    <name type="scientific">Chondrus crispus</name>
    <name type="common">Carrageen Irish moss</name>
    <name type="synonym">Polymorpha crispa</name>
    <dbReference type="NCBI Taxonomy" id="2769"/>
    <lineage>
        <taxon>Eukaryota</taxon>
        <taxon>Rhodophyta</taxon>
        <taxon>Florideophyceae</taxon>
        <taxon>Rhodymeniophycidae</taxon>
        <taxon>Gigartinales</taxon>
        <taxon>Gigartinaceae</taxon>
        <taxon>Chondrus</taxon>
    </lineage>
</organism>
<dbReference type="GeneID" id="17320955"/>
<reference evidence="2" key="1">
    <citation type="journal article" date="2013" name="Proc. Natl. Acad. Sci. U.S.A.">
        <title>Genome structure and metabolic features in the red seaweed Chondrus crispus shed light on evolution of the Archaeplastida.</title>
        <authorList>
            <person name="Collen J."/>
            <person name="Porcel B."/>
            <person name="Carre W."/>
            <person name="Ball S.G."/>
            <person name="Chaparro C."/>
            <person name="Tonon T."/>
            <person name="Barbeyron T."/>
            <person name="Michel G."/>
            <person name="Noel B."/>
            <person name="Valentin K."/>
            <person name="Elias M."/>
            <person name="Artiguenave F."/>
            <person name="Arun A."/>
            <person name="Aury J.M."/>
            <person name="Barbosa-Neto J.F."/>
            <person name="Bothwell J.H."/>
            <person name="Bouget F.Y."/>
            <person name="Brillet L."/>
            <person name="Cabello-Hurtado F."/>
            <person name="Capella-Gutierrez S."/>
            <person name="Charrier B."/>
            <person name="Cladiere L."/>
            <person name="Cock J.M."/>
            <person name="Coelho S.M."/>
            <person name="Colleoni C."/>
            <person name="Czjzek M."/>
            <person name="Da Silva C."/>
            <person name="Delage L."/>
            <person name="Denoeud F."/>
            <person name="Deschamps P."/>
            <person name="Dittami S.M."/>
            <person name="Gabaldon T."/>
            <person name="Gachon C.M."/>
            <person name="Groisillier A."/>
            <person name="Herve C."/>
            <person name="Jabbari K."/>
            <person name="Katinka M."/>
            <person name="Kloareg B."/>
            <person name="Kowalczyk N."/>
            <person name="Labadie K."/>
            <person name="Leblanc C."/>
            <person name="Lopez P.J."/>
            <person name="McLachlan D.H."/>
            <person name="Meslet-Cladiere L."/>
            <person name="Moustafa A."/>
            <person name="Nehr Z."/>
            <person name="Nyvall Collen P."/>
            <person name="Panaud O."/>
            <person name="Partensky F."/>
            <person name="Poulain J."/>
            <person name="Rensing S.A."/>
            <person name="Rousvoal S."/>
            <person name="Samson G."/>
            <person name="Symeonidi A."/>
            <person name="Weissenbach J."/>
            <person name="Zambounis A."/>
            <person name="Wincker P."/>
            <person name="Boyen C."/>
        </authorList>
    </citation>
    <scope>NUCLEOTIDE SEQUENCE [LARGE SCALE GENOMIC DNA]</scope>
    <source>
        <strain evidence="2">cv. Stackhouse</strain>
    </source>
</reference>
<keyword evidence="2" id="KW-1185">Reference proteome</keyword>
<proteinExistence type="predicted"/>
<dbReference type="AlphaFoldDB" id="R7Q4I9"/>
<dbReference type="Proteomes" id="UP000012073">
    <property type="component" value="Unassembled WGS sequence"/>
</dbReference>
<dbReference type="KEGG" id="ccp:CHC_T00002290001"/>
<dbReference type="EMBL" id="HG001645">
    <property type="protein sequence ID" value="CDF33437.1"/>
    <property type="molecule type" value="Genomic_DNA"/>
</dbReference>
<dbReference type="RefSeq" id="XP_005713240.1">
    <property type="nucleotide sequence ID" value="XM_005713183.1"/>
</dbReference>